<sequence length="110" mass="12420">MANLKTMQAYANKCAEKWQTSDCKLGKWANAHCHILDGEYPRGVICLHHRRIPAKSTKGWHYTIAHEVAHLAVKSNHSTATFARRMVALGIASDYDKDSIRRAKAYANIK</sequence>
<evidence type="ECO:0000313" key="1">
    <source>
        <dbReference type="EMBL" id="KKN71481.1"/>
    </source>
</evidence>
<gene>
    <name evidence="1" type="ORF">LCGC14_0420600</name>
</gene>
<reference evidence="1" key="1">
    <citation type="journal article" date="2015" name="Nature">
        <title>Complex archaea that bridge the gap between prokaryotes and eukaryotes.</title>
        <authorList>
            <person name="Spang A."/>
            <person name="Saw J.H."/>
            <person name="Jorgensen S.L."/>
            <person name="Zaremba-Niedzwiedzka K."/>
            <person name="Martijn J."/>
            <person name="Lind A.E."/>
            <person name="van Eijk R."/>
            <person name="Schleper C."/>
            <person name="Guy L."/>
            <person name="Ettema T.J."/>
        </authorList>
    </citation>
    <scope>NUCLEOTIDE SEQUENCE</scope>
</reference>
<organism evidence="1">
    <name type="scientific">marine sediment metagenome</name>
    <dbReference type="NCBI Taxonomy" id="412755"/>
    <lineage>
        <taxon>unclassified sequences</taxon>
        <taxon>metagenomes</taxon>
        <taxon>ecological metagenomes</taxon>
    </lineage>
</organism>
<accession>A0A0F9VD40</accession>
<protein>
    <recommendedName>
        <fullName evidence="2">SprT-like domain-containing protein</fullName>
    </recommendedName>
</protein>
<dbReference type="AlphaFoldDB" id="A0A0F9VD40"/>
<proteinExistence type="predicted"/>
<dbReference type="EMBL" id="LAZR01000383">
    <property type="protein sequence ID" value="KKN71481.1"/>
    <property type="molecule type" value="Genomic_DNA"/>
</dbReference>
<name>A0A0F9VD40_9ZZZZ</name>
<comment type="caution">
    <text evidence="1">The sequence shown here is derived from an EMBL/GenBank/DDBJ whole genome shotgun (WGS) entry which is preliminary data.</text>
</comment>
<evidence type="ECO:0008006" key="2">
    <source>
        <dbReference type="Google" id="ProtNLM"/>
    </source>
</evidence>